<evidence type="ECO:0000256" key="3">
    <source>
        <dbReference type="ARBA" id="ARBA00022723"/>
    </source>
</evidence>
<organism evidence="7 8">
    <name type="scientific">Parendozoicomonas callyspongiae</name>
    <dbReference type="NCBI Taxonomy" id="2942213"/>
    <lineage>
        <taxon>Bacteria</taxon>
        <taxon>Pseudomonadati</taxon>
        <taxon>Pseudomonadota</taxon>
        <taxon>Gammaproteobacteria</taxon>
        <taxon>Oceanospirillales</taxon>
        <taxon>Endozoicomonadaceae</taxon>
        <taxon>Parendozoicomonas</taxon>
    </lineage>
</organism>
<reference evidence="7 8" key="1">
    <citation type="submission" date="2022-05" db="EMBL/GenBank/DDBJ databases">
        <authorList>
            <person name="Park J.-S."/>
        </authorList>
    </citation>
    <scope>NUCLEOTIDE SEQUENCE [LARGE SCALE GENOMIC DNA]</scope>
    <source>
        <strain evidence="7 8">2012CJ34-2</strain>
    </source>
</reference>
<dbReference type="RefSeq" id="WP_249700906.1">
    <property type="nucleotide sequence ID" value="NZ_JAMFLX010000023.1"/>
</dbReference>
<keyword evidence="5" id="KW-0411">Iron-sulfur</keyword>
<feature type="domain" description="Elp3/MiaA/NifB-like radical SAM core" evidence="6">
    <location>
        <begin position="127"/>
        <end position="354"/>
    </location>
</feature>
<dbReference type="SFLD" id="SFLDS00029">
    <property type="entry name" value="Radical_SAM"/>
    <property type="match status" value="1"/>
</dbReference>
<dbReference type="InterPro" id="IPR051198">
    <property type="entry name" value="BchE-like"/>
</dbReference>
<keyword evidence="8" id="KW-1185">Reference proteome</keyword>
<dbReference type="InterPro" id="IPR006638">
    <property type="entry name" value="Elp3/MiaA/NifB-like_rSAM"/>
</dbReference>
<evidence type="ECO:0000256" key="4">
    <source>
        <dbReference type="ARBA" id="ARBA00023004"/>
    </source>
</evidence>
<dbReference type="SUPFAM" id="SSF102114">
    <property type="entry name" value="Radical SAM enzymes"/>
    <property type="match status" value="1"/>
</dbReference>
<keyword evidence="2" id="KW-0949">S-adenosyl-L-methionine</keyword>
<evidence type="ECO:0000313" key="8">
    <source>
        <dbReference type="Proteomes" id="UP001203338"/>
    </source>
</evidence>
<dbReference type="InterPro" id="IPR058240">
    <property type="entry name" value="rSAM_sf"/>
</dbReference>
<dbReference type="CDD" id="cd01335">
    <property type="entry name" value="Radical_SAM"/>
    <property type="match status" value="1"/>
</dbReference>
<evidence type="ECO:0000313" key="7">
    <source>
        <dbReference type="EMBL" id="MCL6271344.1"/>
    </source>
</evidence>
<dbReference type="Proteomes" id="UP001203338">
    <property type="component" value="Unassembled WGS sequence"/>
</dbReference>
<comment type="cofactor">
    <cofactor evidence="1">
        <name>[4Fe-4S] cluster</name>
        <dbReference type="ChEBI" id="CHEBI:49883"/>
    </cofactor>
</comment>
<comment type="caution">
    <text evidence="7">The sequence shown here is derived from an EMBL/GenBank/DDBJ whole genome shotgun (WGS) entry which is preliminary data.</text>
</comment>
<evidence type="ECO:0000256" key="2">
    <source>
        <dbReference type="ARBA" id="ARBA00022691"/>
    </source>
</evidence>
<proteinExistence type="predicted"/>
<dbReference type="Gene3D" id="3.20.20.70">
    <property type="entry name" value="Aldolase class I"/>
    <property type="match status" value="1"/>
</dbReference>
<dbReference type="InterPro" id="IPR013785">
    <property type="entry name" value="Aldolase_TIM"/>
</dbReference>
<evidence type="ECO:0000259" key="6">
    <source>
        <dbReference type="SMART" id="SM00729"/>
    </source>
</evidence>
<dbReference type="SMART" id="SM00729">
    <property type="entry name" value="Elp3"/>
    <property type="match status" value="1"/>
</dbReference>
<dbReference type="InterPro" id="IPR007197">
    <property type="entry name" value="rSAM"/>
</dbReference>
<sequence length="364" mass="40414">MSASARLLPDGVKIECEDSSVSLRLNSEGYWCSARFDGEFYRRCLDGEVIASVSGESIPEMACQEICERVRTFCIDSQGADFCLKGSTADSVEKASRLSFEHYKNQSRLYQKVYPESVPVLPPDRYRDLVVPLTTGCPNGKCTFCAFYRDKPFRVLSDDELQQRLSDILSLVPSGVAGRQGIFLGSANALAIPVSRLVSLLNVIDKRLGKSEKGVACFGDADFMGRRTSQDWKQLYASGLSQVVIGLESGYADLRSRLGKSANLEKTRQLVSELKNTGIRVGLTVLTGVCDKESLNEHFLATQAFLQSLNLDAEDKTYISPWFSDGDQPSLRAFEEAEELKALLKTTIHARVTLYSSHNFHYFS</sequence>
<dbReference type="SFLD" id="SFLDG01082">
    <property type="entry name" value="B12-binding_domain_containing"/>
    <property type="match status" value="1"/>
</dbReference>
<accession>A0ABT0PIY7</accession>
<keyword evidence="4" id="KW-0408">Iron</keyword>
<evidence type="ECO:0000256" key="5">
    <source>
        <dbReference type="ARBA" id="ARBA00023014"/>
    </source>
</evidence>
<dbReference type="Pfam" id="PF04055">
    <property type="entry name" value="Radical_SAM"/>
    <property type="match status" value="1"/>
</dbReference>
<dbReference type="PANTHER" id="PTHR43409:SF4">
    <property type="entry name" value="RADICAL SAM SUPERFAMILY PROTEIN"/>
    <property type="match status" value="1"/>
</dbReference>
<dbReference type="EMBL" id="JAMFLX010000023">
    <property type="protein sequence ID" value="MCL6271344.1"/>
    <property type="molecule type" value="Genomic_DNA"/>
</dbReference>
<evidence type="ECO:0000256" key="1">
    <source>
        <dbReference type="ARBA" id="ARBA00001966"/>
    </source>
</evidence>
<name>A0ABT0PIY7_9GAMM</name>
<dbReference type="PANTHER" id="PTHR43409">
    <property type="entry name" value="ANAEROBIC MAGNESIUM-PROTOPORPHYRIN IX MONOMETHYL ESTER CYCLASE-RELATED"/>
    <property type="match status" value="1"/>
</dbReference>
<gene>
    <name evidence="7" type="ORF">M3P05_15595</name>
</gene>
<keyword evidence="3" id="KW-0479">Metal-binding</keyword>
<protein>
    <recommendedName>
        <fullName evidence="6">Elp3/MiaA/NifB-like radical SAM core domain-containing protein</fullName>
    </recommendedName>
</protein>